<dbReference type="Pfam" id="PF00106">
    <property type="entry name" value="adh_short"/>
    <property type="match status" value="1"/>
</dbReference>
<comment type="similarity">
    <text evidence="1">Belongs to the short-chain dehydrogenases/reductases (SDR) family.</text>
</comment>
<dbReference type="PRINTS" id="PR00081">
    <property type="entry name" value="GDHRDH"/>
</dbReference>
<comment type="caution">
    <text evidence="4">The sequence shown here is derived from an EMBL/GenBank/DDBJ whole genome shotgun (WGS) entry which is preliminary data.</text>
</comment>
<dbReference type="EMBL" id="JAANNP010000002">
    <property type="protein sequence ID" value="NHC13728.1"/>
    <property type="molecule type" value="Genomic_DNA"/>
</dbReference>
<name>A0ABX0GWU6_9ACTN</name>
<dbReference type="InterPro" id="IPR020904">
    <property type="entry name" value="Sc_DH/Rdtase_CS"/>
</dbReference>
<sequence length="302" mass="30893">MRARAARHAPSPPEPRTVVVVGASSGIGRATALALLARGDSVVLSARGAQRLRDVAAECAALPGRALVVPADVRSAADMERLATAAEEAFGRIDGWVHAAGVIAYGRVEDVPAQVFRAVLETNVLGVVHAAQAVLPRMRAQHGGTFVVLGSVLDKATAPLMGSYVSSKWAVRGLARVLRQETRDAPGVAVCSVAPAGVDTPIYRSAATYAGRLGSPPPPADSPETVAAAVVACLDRPRRQLVVGPASRVVQLGFVALPPVYDALVGPLLRVLGLAPGHVPPTPGNVLAPAAPQDPDAAGPAR</sequence>
<dbReference type="Proteomes" id="UP000800981">
    <property type="component" value="Unassembled WGS sequence"/>
</dbReference>
<accession>A0ABX0GWU6</accession>
<evidence type="ECO:0000259" key="3">
    <source>
        <dbReference type="SMART" id="SM00822"/>
    </source>
</evidence>
<proteinExistence type="inferred from homology"/>
<dbReference type="PROSITE" id="PS00061">
    <property type="entry name" value="ADH_SHORT"/>
    <property type="match status" value="1"/>
</dbReference>
<evidence type="ECO:0000313" key="5">
    <source>
        <dbReference type="Proteomes" id="UP000800981"/>
    </source>
</evidence>
<protein>
    <submittedName>
        <fullName evidence="4">SDR family NAD(P)-dependent oxidoreductase</fullName>
    </submittedName>
</protein>
<keyword evidence="2" id="KW-0560">Oxidoreductase</keyword>
<dbReference type="SMART" id="SM00822">
    <property type="entry name" value="PKS_KR"/>
    <property type="match status" value="1"/>
</dbReference>
<dbReference type="PANTHER" id="PTHR44196">
    <property type="entry name" value="DEHYDROGENASE/REDUCTASE SDR FAMILY MEMBER 7B"/>
    <property type="match status" value="1"/>
</dbReference>
<organism evidence="4 5">
    <name type="scientific">Motilibacter deserti</name>
    <dbReference type="NCBI Taxonomy" id="2714956"/>
    <lineage>
        <taxon>Bacteria</taxon>
        <taxon>Bacillati</taxon>
        <taxon>Actinomycetota</taxon>
        <taxon>Actinomycetes</taxon>
        <taxon>Motilibacterales</taxon>
        <taxon>Motilibacteraceae</taxon>
        <taxon>Motilibacter</taxon>
    </lineage>
</organism>
<dbReference type="InterPro" id="IPR057326">
    <property type="entry name" value="KR_dom"/>
</dbReference>
<dbReference type="SUPFAM" id="SSF51735">
    <property type="entry name" value="NAD(P)-binding Rossmann-fold domains"/>
    <property type="match status" value="1"/>
</dbReference>
<gene>
    <name evidence="4" type="ORF">G9H71_08035</name>
</gene>
<reference evidence="4 5" key="1">
    <citation type="submission" date="2020-03" db="EMBL/GenBank/DDBJ databases">
        <title>Two novel Motilibacter sp.</title>
        <authorList>
            <person name="Liu S."/>
        </authorList>
    </citation>
    <scope>NUCLEOTIDE SEQUENCE [LARGE SCALE GENOMIC DNA]</scope>
    <source>
        <strain evidence="4 5">E257</strain>
    </source>
</reference>
<evidence type="ECO:0000256" key="2">
    <source>
        <dbReference type="ARBA" id="ARBA00023002"/>
    </source>
</evidence>
<dbReference type="Gene3D" id="3.40.50.720">
    <property type="entry name" value="NAD(P)-binding Rossmann-like Domain"/>
    <property type="match status" value="1"/>
</dbReference>
<dbReference type="PANTHER" id="PTHR44196:SF1">
    <property type="entry name" value="DEHYDROGENASE_REDUCTASE SDR FAMILY MEMBER 7B"/>
    <property type="match status" value="1"/>
</dbReference>
<dbReference type="InterPro" id="IPR002347">
    <property type="entry name" value="SDR_fam"/>
</dbReference>
<evidence type="ECO:0000256" key="1">
    <source>
        <dbReference type="ARBA" id="ARBA00006484"/>
    </source>
</evidence>
<keyword evidence="5" id="KW-1185">Reference proteome</keyword>
<dbReference type="InterPro" id="IPR036291">
    <property type="entry name" value="NAD(P)-bd_dom_sf"/>
</dbReference>
<evidence type="ECO:0000313" key="4">
    <source>
        <dbReference type="EMBL" id="NHC13728.1"/>
    </source>
</evidence>
<feature type="domain" description="Ketoreductase" evidence="3">
    <location>
        <begin position="16"/>
        <end position="196"/>
    </location>
</feature>